<accession>A0A4Q0QV36</accession>
<dbReference type="RefSeq" id="WP_128955639.1">
    <property type="nucleotide sequence ID" value="NZ_RKMK01000005.1"/>
</dbReference>
<dbReference type="NCBIfam" id="TIGR01730">
    <property type="entry name" value="RND_mfp"/>
    <property type="match status" value="1"/>
</dbReference>
<protein>
    <submittedName>
        <fullName evidence="7">Efflux RND transporter periplasmic adaptor subunit</fullName>
    </submittedName>
</protein>
<dbReference type="Proteomes" id="UP000290174">
    <property type="component" value="Unassembled WGS sequence"/>
</dbReference>
<dbReference type="Pfam" id="PF25975">
    <property type="entry name" value="CzcB_C"/>
    <property type="match status" value="1"/>
</dbReference>
<dbReference type="GO" id="GO:0016020">
    <property type="term" value="C:membrane"/>
    <property type="evidence" value="ECO:0007669"/>
    <property type="project" value="InterPro"/>
</dbReference>
<sequence length="402" mass="43261">MSFRPFILVAVFAAGVASALWAPGMPALRKAVGVAAEQPRQEAKTPEAERRPVVRMDDERIALAKIEQVQVGPGSIARRLLVPGTVAPDADRVAHVSVKLSGTVAELRKNIGDIVAQGEILASLESREVADAKSEYLAARLANELQQDLAGRDKLLWEGRAAPELQYIRSRNAAAQTAMRLDIARQKLLALGVQENEIAGLPQAPEISLRSQNVRAPISGRVAARRVELGTAVGRDNLETELFVIVDLSRVWVELAVSSSDLPLVKEGQTVRITGRGMPETAFGKIVFVSPLLEKETRSARVVAALDNPDGRWRPGSFVTAAIALNDHRADVVVPIGALQTVNGRRVVFIRSKDGFEVRGVIPGQRDGEVIEIASGLAAGETIAVSNTFSLKAELSKPRDED</sequence>
<feature type="domain" description="CzcB-like alpha-helical hairpin" evidence="3">
    <location>
        <begin position="131"/>
        <end position="190"/>
    </location>
</feature>
<gene>
    <name evidence="7" type="ORF">EAS61_07845</name>
</gene>
<evidence type="ECO:0000259" key="3">
    <source>
        <dbReference type="Pfam" id="PF25893"/>
    </source>
</evidence>
<dbReference type="GO" id="GO:0030288">
    <property type="term" value="C:outer membrane-bounded periplasmic space"/>
    <property type="evidence" value="ECO:0007669"/>
    <property type="project" value="TreeGrafter"/>
</dbReference>
<dbReference type="PANTHER" id="PTHR30097">
    <property type="entry name" value="CATION EFFLUX SYSTEM PROTEIN CUSB"/>
    <property type="match status" value="1"/>
</dbReference>
<evidence type="ECO:0000256" key="2">
    <source>
        <dbReference type="ARBA" id="ARBA00022448"/>
    </source>
</evidence>
<evidence type="ECO:0000313" key="8">
    <source>
        <dbReference type="Proteomes" id="UP000290174"/>
    </source>
</evidence>
<dbReference type="InterPro" id="IPR058649">
    <property type="entry name" value="CzcB_C"/>
</dbReference>
<feature type="domain" description="CusB-like beta-barrel" evidence="4">
    <location>
        <begin position="250"/>
        <end position="324"/>
    </location>
</feature>
<evidence type="ECO:0000259" key="4">
    <source>
        <dbReference type="Pfam" id="PF25954"/>
    </source>
</evidence>
<dbReference type="Gene3D" id="2.40.30.170">
    <property type="match status" value="1"/>
</dbReference>
<dbReference type="InterPro" id="IPR058648">
    <property type="entry name" value="HH_CzcB-like"/>
</dbReference>
<dbReference type="GO" id="GO:0015679">
    <property type="term" value="P:plasma membrane copper ion transport"/>
    <property type="evidence" value="ECO:0007669"/>
    <property type="project" value="TreeGrafter"/>
</dbReference>
<evidence type="ECO:0000313" key="7">
    <source>
        <dbReference type="EMBL" id="RXH00947.1"/>
    </source>
</evidence>
<proteinExistence type="inferred from homology"/>
<dbReference type="InterPro" id="IPR058792">
    <property type="entry name" value="Beta-barrel_RND_2"/>
</dbReference>
<dbReference type="GO" id="GO:0046914">
    <property type="term" value="F:transition metal ion binding"/>
    <property type="evidence" value="ECO:0007669"/>
    <property type="project" value="TreeGrafter"/>
</dbReference>
<dbReference type="Gene3D" id="2.40.50.100">
    <property type="match status" value="1"/>
</dbReference>
<dbReference type="InterPro" id="IPR006143">
    <property type="entry name" value="RND_pump_MFP"/>
</dbReference>
<name>A0A4Q0QV36_9BRAD</name>
<evidence type="ECO:0000259" key="6">
    <source>
        <dbReference type="Pfam" id="PF25975"/>
    </source>
</evidence>
<dbReference type="Pfam" id="PF25954">
    <property type="entry name" value="Beta-barrel_RND_2"/>
    <property type="match status" value="1"/>
</dbReference>
<dbReference type="FunFam" id="2.40.30.170:FF:000010">
    <property type="entry name" value="Efflux RND transporter periplasmic adaptor subunit"/>
    <property type="match status" value="1"/>
</dbReference>
<evidence type="ECO:0000256" key="1">
    <source>
        <dbReference type="ARBA" id="ARBA00009477"/>
    </source>
</evidence>
<dbReference type="Pfam" id="PF25893">
    <property type="entry name" value="HH_CzcB"/>
    <property type="match status" value="1"/>
</dbReference>
<dbReference type="InterPro" id="IPR058647">
    <property type="entry name" value="BSH_CzcB-like"/>
</dbReference>
<keyword evidence="2" id="KW-0813">Transport</keyword>
<organism evidence="7 8">
    <name type="scientific">Bradyrhizobium zhanjiangense</name>
    <dbReference type="NCBI Taxonomy" id="1325107"/>
    <lineage>
        <taxon>Bacteria</taxon>
        <taxon>Pseudomonadati</taxon>
        <taxon>Pseudomonadota</taxon>
        <taxon>Alphaproteobacteria</taxon>
        <taxon>Hyphomicrobiales</taxon>
        <taxon>Nitrobacteraceae</taxon>
        <taxon>Bradyrhizobium</taxon>
    </lineage>
</organism>
<feature type="domain" description="CzcB-like C-terminal circularly permuted SH3-like" evidence="6">
    <location>
        <begin position="332"/>
        <end position="392"/>
    </location>
</feature>
<dbReference type="SUPFAM" id="SSF111369">
    <property type="entry name" value="HlyD-like secretion proteins"/>
    <property type="match status" value="1"/>
</dbReference>
<comment type="similarity">
    <text evidence="1">Belongs to the membrane fusion protein (MFP) (TC 8.A.1) family.</text>
</comment>
<dbReference type="GO" id="GO:0022857">
    <property type="term" value="F:transmembrane transporter activity"/>
    <property type="evidence" value="ECO:0007669"/>
    <property type="project" value="InterPro"/>
</dbReference>
<dbReference type="GO" id="GO:0060003">
    <property type="term" value="P:copper ion export"/>
    <property type="evidence" value="ECO:0007669"/>
    <property type="project" value="TreeGrafter"/>
</dbReference>
<reference evidence="7 8" key="1">
    <citation type="submission" date="2018-11" db="EMBL/GenBank/DDBJ databases">
        <title>Bradyrhizobium sp. nov., isolated from effective nodules of peanut in China.</title>
        <authorList>
            <person name="Li Y."/>
        </authorList>
    </citation>
    <scope>NUCLEOTIDE SEQUENCE [LARGE SCALE GENOMIC DNA]</scope>
    <source>
        <strain evidence="7 8">CCBAU 51770</strain>
    </source>
</reference>
<dbReference type="EMBL" id="RKMK01000005">
    <property type="protein sequence ID" value="RXH00947.1"/>
    <property type="molecule type" value="Genomic_DNA"/>
</dbReference>
<feature type="domain" description="CzcB-like barrel-sandwich hybrid" evidence="5">
    <location>
        <begin position="92"/>
        <end position="246"/>
    </location>
</feature>
<comment type="caution">
    <text evidence="7">The sequence shown here is derived from an EMBL/GenBank/DDBJ whole genome shotgun (WGS) entry which is preliminary data.</text>
</comment>
<dbReference type="InterPro" id="IPR051909">
    <property type="entry name" value="MFP_Cation_Efflux"/>
</dbReference>
<dbReference type="PANTHER" id="PTHR30097:SF4">
    <property type="entry name" value="SLR6042 PROTEIN"/>
    <property type="match status" value="1"/>
</dbReference>
<dbReference type="Gene3D" id="2.40.420.20">
    <property type="match status" value="1"/>
</dbReference>
<evidence type="ECO:0000259" key="5">
    <source>
        <dbReference type="Pfam" id="PF25973"/>
    </source>
</evidence>
<dbReference type="Pfam" id="PF25973">
    <property type="entry name" value="BSH_CzcB"/>
    <property type="match status" value="1"/>
</dbReference>
<dbReference type="AlphaFoldDB" id="A0A4Q0QV36"/>